<evidence type="ECO:0000313" key="3">
    <source>
        <dbReference type="EMBL" id="ORB70862.1"/>
    </source>
</evidence>
<dbReference type="EMBL" id="MVIJ01000044">
    <property type="protein sequence ID" value="ORB70862.1"/>
    <property type="molecule type" value="Genomic_DNA"/>
</dbReference>
<evidence type="ECO:0000256" key="1">
    <source>
        <dbReference type="SAM" id="SignalP"/>
    </source>
</evidence>
<feature type="chain" id="PRO_5012936263" description="DUF732 domain-containing protein" evidence="1">
    <location>
        <begin position="21"/>
        <end position="114"/>
    </location>
</feature>
<dbReference type="Proteomes" id="UP000192601">
    <property type="component" value="Unassembled WGS sequence"/>
</dbReference>
<feature type="domain" description="DUF732" evidence="2">
    <location>
        <begin position="24"/>
        <end position="102"/>
    </location>
</feature>
<dbReference type="AlphaFoldDB" id="A0A1X0K7N8"/>
<keyword evidence="1" id="KW-0732">Signal</keyword>
<accession>A0A1X0K7N8</accession>
<reference evidence="3 4" key="1">
    <citation type="submission" date="2017-02" db="EMBL/GenBank/DDBJ databases">
        <title>The new phylogeny of genus Mycobacterium.</title>
        <authorList>
            <person name="Tortoli E."/>
            <person name="Trovato A."/>
            <person name="Cirillo D.M."/>
        </authorList>
    </citation>
    <scope>NUCLEOTIDE SEQUENCE [LARGE SCALE GENOMIC DNA]</scope>
    <source>
        <strain evidence="3 4">DSM 43992</strain>
    </source>
</reference>
<evidence type="ECO:0000259" key="2">
    <source>
        <dbReference type="Pfam" id="PF05305"/>
    </source>
</evidence>
<proteinExistence type="predicted"/>
<evidence type="ECO:0000313" key="4">
    <source>
        <dbReference type="Proteomes" id="UP000192601"/>
    </source>
</evidence>
<organism evidence="3 4">
    <name type="scientific">Mycobacterium scrofulaceum</name>
    <dbReference type="NCBI Taxonomy" id="1783"/>
    <lineage>
        <taxon>Bacteria</taxon>
        <taxon>Bacillati</taxon>
        <taxon>Actinomycetota</taxon>
        <taxon>Actinomycetes</taxon>
        <taxon>Mycobacteriales</taxon>
        <taxon>Mycobacteriaceae</taxon>
        <taxon>Mycobacterium</taxon>
    </lineage>
</organism>
<comment type="caution">
    <text evidence="3">The sequence shown here is derived from an EMBL/GenBank/DDBJ whole genome shotgun (WGS) entry which is preliminary data.</text>
</comment>
<keyword evidence="4" id="KW-1185">Reference proteome</keyword>
<feature type="signal peptide" evidence="1">
    <location>
        <begin position="1"/>
        <end position="20"/>
    </location>
</feature>
<dbReference type="Pfam" id="PF05305">
    <property type="entry name" value="DUF732"/>
    <property type="match status" value="1"/>
</dbReference>
<gene>
    <name evidence="3" type="ORF">BST44_22800</name>
</gene>
<name>A0A1X0K7N8_MYCSC</name>
<sequence length="114" mass="11881">MFVTAPIVVAAFCSVSIAHADPGDAQFIGILEQHQMGCGEGSFICHSDSELTQMGHSVCDGIDNNGITPVQATDVVMQAMEGNVNKAQADWLVAAALVSYCPWDESQLPGGGAQ</sequence>
<protein>
    <recommendedName>
        <fullName evidence="2">DUF732 domain-containing protein</fullName>
    </recommendedName>
</protein>
<dbReference type="InterPro" id="IPR007969">
    <property type="entry name" value="DUF732"/>
</dbReference>